<evidence type="ECO:0000313" key="11">
    <source>
        <dbReference type="Proteomes" id="UP000007519"/>
    </source>
</evidence>
<organism evidence="10 11">
    <name type="scientific">Saprospira grandis (strain Lewin)</name>
    <dbReference type="NCBI Taxonomy" id="984262"/>
    <lineage>
        <taxon>Bacteria</taxon>
        <taxon>Pseudomonadati</taxon>
        <taxon>Bacteroidota</taxon>
        <taxon>Saprospiria</taxon>
        <taxon>Saprospirales</taxon>
        <taxon>Saprospiraceae</taxon>
        <taxon>Saprospira</taxon>
    </lineage>
</organism>
<dbReference type="eggNOG" id="COG0501">
    <property type="taxonomic scope" value="Bacteria"/>
</dbReference>
<evidence type="ECO:0000256" key="3">
    <source>
        <dbReference type="ARBA" id="ARBA00022723"/>
    </source>
</evidence>
<feature type="signal peptide" evidence="8">
    <location>
        <begin position="1"/>
        <end position="17"/>
    </location>
</feature>
<dbReference type="RefSeq" id="WP_015693022.1">
    <property type="nucleotide sequence ID" value="NC_016940.1"/>
</dbReference>
<name>H6L9D6_SAPGL</name>
<evidence type="ECO:0000256" key="7">
    <source>
        <dbReference type="SAM" id="Coils"/>
    </source>
</evidence>
<feature type="chain" id="PRO_5003604190" evidence="8">
    <location>
        <begin position="18"/>
        <end position="538"/>
    </location>
</feature>
<dbReference type="KEGG" id="sgn:SGRA_2684"/>
<keyword evidence="8" id="KW-0732">Signal</keyword>
<evidence type="ECO:0000256" key="8">
    <source>
        <dbReference type="SAM" id="SignalP"/>
    </source>
</evidence>
<evidence type="ECO:0000256" key="4">
    <source>
        <dbReference type="ARBA" id="ARBA00022801"/>
    </source>
</evidence>
<evidence type="ECO:0000313" key="10">
    <source>
        <dbReference type="EMBL" id="AFC25412.1"/>
    </source>
</evidence>
<dbReference type="EMBL" id="CP002831">
    <property type="protein sequence ID" value="AFC25412.1"/>
    <property type="molecule type" value="Genomic_DNA"/>
</dbReference>
<evidence type="ECO:0000256" key="6">
    <source>
        <dbReference type="ARBA" id="ARBA00023049"/>
    </source>
</evidence>
<keyword evidence="11" id="KW-1185">Reference proteome</keyword>
<dbReference type="OrthoDB" id="9817024at2"/>
<dbReference type="GO" id="GO:0006508">
    <property type="term" value="P:proteolysis"/>
    <property type="evidence" value="ECO:0007669"/>
    <property type="project" value="UniProtKB-KW"/>
</dbReference>
<evidence type="ECO:0000259" key="9">
    <source>
        <dbReference type="Pfam" id="PF01435"/>
    </source>
</evidence>
<gene>
    <name evidence="10" type="ordered locus">SGRA_2684</name>
</gene>
<evidence type="ECO:0000256" key="2">
    <source>
        <dbReference type="ARBA" id="ARBA00022670"/>
    </source>
</evidence>
<proteinExistence type="predicted"/>
<dbReference type="Gene3D" id="3.30.2010.10">
    <property type="entry name" value="Metalloproteases ('zincins'), catalytic domain"/>
    <property type="match status" value="1"/>
</dbReference>
<keyword evidence="5" id="KW-0862">Zinc</keyword>
<accession>H6L9D6</accession>
<evidence type="ECO:0000256" key="5">
    <source>
        <dbReference type="ARBA" id="ARBA00022833"/>
    </source>
</evidence>
<keyword evidence="4" id="KW-0378">Hydrolase</keyword>
<evidence type="ECO:0000256" key="1">
    <source>
        <dbReference type="ARBA" id="ARBA00001947"/>
    </source>
</evidence>
<keyword evidence="3" id="KW-0479">Metal-binding</keyword>
<dbReference type="Pfam" id="PF01435">
    <property type="entry name" value="Peptidase_M48"/>
    <property type="match status" value="1"/>
</dbReference>
<feature type="domain" description="Peptidase M48" evidence="9">
    <location>
        <begin position="26"/>
        <end position="123"/>
    </location>
</feature>
<sequence>MYRILILFLLASHSLLGQQFLAKSSAEQQYVAPIYEQLLASLHLPHPPSLKIWRQRASMAFYQADSNWIVLDQKMVQLCQQLPHGQDAMAFLLAHELSHHRREHGKRRTAFAAKSKNFQLWQQQEAQADQEGAFWAYMAGFDPLAQTPSGQNCIAHFMEKAYADYQLAADLQGYLPLPLRQKAYEGVLQRTEELIQVFEAGQQWASLGGYLQAEACYHYLIDSMGVAHSQLLHNMALVQLQFTAQAYPEAQFFPNLLHNNWKRPERLRGAGIYLGKSPKQRLALALDYFRQVAQKEKMPLVSYLGYAQALYLIHQAELFELEAQPLQRAEQLLKLAEGQAKQPLKAYIQLAEAIIWNAQGESEKALLQLEKLAKTEAREIQQLAQLNQALIREEALPEELLLLPQRRLFKSQQWPAQEWIQQWPLAAVAKKQKDLNQQLGRPICLYQKGQWKLWLWMGKKGKENIWVLGLHQQRGQQSRQTEFMLLRRLAKGLERPKDSPELQWQLLSEGLFLQLPQQRLYYELKSDKTLLYQGQYYP</sequence>
<keyword evidence="7" id="KW-0175">Coiled coil</keyword>
<dbReference type="HOGENOM" id="CLU_506113_0_0_10"/>
<dbReference type="InterPro" id="IPR001915">
    <property type="entry name" value="Peptidase_M48"/>
</dbReference>
<keyword evidence="2" id="KW-0645">Protease</keyword>
<dbReference type="Proteomes" id="UP000007519">
    <property type="component" value="Chromosome"/>
</dbReference>
<protein>
    <submittedName>
        <fullName evidence="10">Tetratricopeptide repeat domain protein</fullName>
    </submittedName>
</protein>
<reference evidence="10 11" key="1">
    <citation type="journal article" date="2012" name="Stand. Genomic Sci.">
        <title>Complete genome sequencing and analysis of Saprospira grandis str. Lewin, a predatory marine bacterium.</title>
        <authorList>
            <person name="Saw J.H."/>
            <person name="Yuryev A."/>
            <person name="Kanbe M."/>
            <person name="Hou S."/>
            <person name="Young A.G."/>
            <person name="Aizawa S."/>
            <person name="Alam M."/>
        </authorList>
    </citation>
    <scope>NUCLEOTIDE SEQUENCE [LARGE SCALE GENOMIC DNA]</scope>
    <source>
        <strain evidence="10 11">Lewin</strain>
    </source>
</reference>
<dbReference type="AlphaFoldDB" id="H6L9D6"/>
<feature type="coiled-coil region" evidence="7">
    <location>
        <begin position="366"/>
        <end position="393"/>
    </location>
</feature>
<keyword evidence="6" id="KW-0482">Metalloprotease</keyword>
<dbReference type="GO" id="GO:0004222">
    <property type="term" value="F:metalloendopeptidase activity"/>
    <property type="evidence" value="ECO:0007669"/>
    <property type="project" value="InterPro"/>
</dbReference>
<dbReference type="GO" id="GO:0046872">
    <property type="term" value="F:metal ion binding"/>
    <property type="evidence" value="ECO:0007669"/>
    <property type="project" value="UniProtKB-KW"/>
</dbReference>
<comment type="cofactor">
    <cofactor evidence="1">
        <name>Zn(2+)</name>
        <dbReference type="ChEBI" id="CHEBI:29105"/>
    </cofactor>
</comment>